<feature type="domain" description="Beta-ketoacyl-[acyl-carrier-protein] synthase III C-terminal" evidence="16">
    <location>
        <begin position="239"/>
        <end position="326"/>
    </location>
</feature>
<evidence type="ECO:0000256" key="2">
    <source>
        <dbReference type="ARBA" id="ARBA00008642"/>
    </source>
</evidence>
<dbReference type="AlphaFoldDB" id="A0A2M8QGC4"/>
<evidence type="ECO:0000256" key="12">
    <source>
        <dbReference type="ARBA" id="ARBA00052467"/>
    </source>
</evidence>
<evidence type="ECO:0000256" key="11">
    <source>
        <dbReference type="ARBA" id="ARBA00052407"/>
    </source>
</evidence>
<dbReference type="CDD" id="cd00830">
    <property type="entry name" value="KAS_III"/>
    <property type="match status" value="1"/>
</dbReference>
<dbReference type="Proteomes" id="UP000230790">
    <property type="component" value="Unassembled WGS sequence"/>
</dbReference>
<feature type="active site" evidence="14">
    <location>
        <position position="283"/>
    </location>
</feature>
<keyword evidence="14" id="KW-0511">Multifunctional enzyme</keyword>
<dbReference type="FunFam" id="3.40.47.10:FF:000004">
    <property type="entry name" value="3-oxoacyl-[acyl-carrier-protein] synthase 3"/>
    <property type="match status" value="1"/>
</dbReference>
<comment type="caution">
    <text evidence="18">The sequence shown here is derived from an EMBL/GenBank/DDBJ whole genome shotgun (WGS) entry which is preliminary data.</text>
</comment>
<dbReference type="InterPro" id="IPR016039">
    <property type="entry name" value="Thiolase-like"/>
</dbReference>
<evidence type="ECO:0000256" key="10">
    <source>
        <dbReference type="ARBA" id="ARBA00051096"/>
    </source>
</evidence>
<comment type="subunit">
    <text evidence="14">Homodimer.</text>
</comment>
<dbReference type="GO" id="GO:0044550">
    <property type="term" value="P:secondary metabolite biosynthetic process"/>
    <property type="evidence" value="ECO:0007669"/>
    <property type="project" value="TreeGrafter"/>
</dbReference>
<evidence type="ECO:0000256" key="5">
    <source>
        <dbReference type="ARBA" id="ARBA00022679"/>
    </source>
</evidence>
<sequence length="426" mass="45165">MRYAHITGWGKYVPQRVLTNDELAQMVETSDGWIRDRTGIAERRIAGPNETTASMGIAAAIEALDVAGVSGSQLDLIIVATTTPEHLFPATACLVQDALGATRAGAFDLSAACSGFVYGLSMGADAIRAGSANTVLVVGSETLSRIVNWKDRNTCVLFGDGAGAVVLQASDQPGGVLSTLLRADGSGGELLIVPAGGSKHPLTAEALACNLHTIQMNGREVFRFATRVMERATREVIYKAGWTTDQVDIFVPHQANLRIIELAAKSLGVPLDKFYCNIARYGNTSAASIPIALAEAAGSGVLRPKDRVVIVGFGAGLTWAAAAMEWSEPRPARRSQKTLHRIGYGVASVRSRALRLFRRVEDRIFGTLDPTLHPPSRELPDKNGSAPNKVADGRESTPTPRPEAVTTHSSARAEASTVNINNSNSG</sequence>
<comment type="similarity">
    <text evidence="2 14">Belongs to the thiolase-like superfamily. FabH family.</text>
</comment>
<comment type="subcellular location">
    <subcellularLocation>
        <location evidence="14">Cytoplasm</location>
    </subcellularLocation>
</comment>
<keyword evidence="4 14" id="KW-0444">Lipid biosynthesis</keyword>
<feature type="domain" description="Beta-ketoacyl-[acyl-carrier-protein] synthase III N-terminal" evidence="17">
    <location>
        <begin position="107"/>
        <end position="185"/>
    </location>
</feature>
<reference evidence="18 19" key="1">
    <citation type="submission" date="2017-11" db="EMBL/GenBank/DDBJ databases">
        <title>Evolution of Phototrophy in the Chloroflexi Phylum Driven by Horizontal Gene Transfer.</title>
        <authorList>
            <person name="Ward L.M."/>
            <person name="Hemp J."/>
            <person name="Shih P.M."/>
            <person name="Mcglynn S.E."/>
            <person name="Fischer W."/>
        </authorList>
    </citation>
    <scope>NUCLEOTIDE SEQUENCE [LARGE SCALE GENOMIC DNA]</scope>
    <source>
        <strain evidence="18">JP3_7</strain>
    </source>
</reference>
<comment type="catalytic activity">
    <reaction evidence="13">
        <text>3-methylbutanoyl-CoA + malonyl-[ACP] + H(+) = 5-methyl-3-oxohexanoyl-[ACP] + CO2 + CoA</text>
        <dbReference type="Rhea" id="RHEA:42272"/>
        <dbReference type="Rhea" id="RHEA-COMP:9623"/>
        <dbReference type="Rhea" id="RHEA-COMP:9941"/>
        <dbReference type="ChEBI" id="CHEBI:15378"/>
        <dbReference type="ChEBI" id="CHEBI:16526"/>
        <dbReference type="ChEBI" id="CHEBI:57287"/>
        <dbReference type="ChEBI" id="CHEBI:57345"/>
        <dbReference type="ChEBI" id="CHEBI:78449"/>
        <dbReference type="ChEBI" id="CHEBI:78822"/>
        <dbReference type="EC" id="2.3.1.300"/>
    </reaction>
    <physiologicalReaction direction="left-to-right" evidence="13">
        <dbReference type="Rhea" id="RHEA:42273"/>
    </physiologicalReaction>
</comment>
<keyword evidence="7 14" id="KW-0443">Lipid metabolism</keyword>
<dbReference type="Pfam" id="PF08545">
    <property type="entry name" value="ACP_syn_III"/>
    <property type="match status" value="1"/>
</dbReference>
<evidence type="ECO:0000256" key="7">
    <source>
        <dbReference type="ARBA" id="ARBA00023098"/>
    </source>
</evidence>
<evidence type="ECO:0000256" key="8">
    <source>
        <dbReference type="ARBA" id="ARBA00023160"/>
    </source>
</evidence>
<evidence type="ECO:0000256" key="3">
    <source>
        <dbReference type="ARBA" id="ARBA00022490"/>
    </source>
</evidence>
<feature type="region of interest" description="Disordered" evidence="15">
    <location>
        <begin position="368"/>
        <end position="426"/>
    </location>
</feature>
<dbReference type="EC" id="2.3.1.180" evidence="14"/>
<comment type="catalytic activity">
    <reaction evidence="12">
        <text>2-methylpropanoyl-CoA + malonyl-[ACP] + H(+) = 4-methyl-3-oxopentanoyl-[ACP] + CO2 + CoA</text>
        <dbReference type="Rhea" id="RHEA:42268"/>
        <dbReference type="Rhea" id="RHEA-COMP:9623"/>
        <dbReference type="Rhea" id="RHEA-COMP:9940"/>
        <dbReference type="ChEBI" id="CHEBI:15378"/>
        <dbReference type="ChEBI" id="CHEBI:16526"/>
        <dbReference type="ChEBI" id="CHEBI:57287"/>
        <dbReference type="ChEBI" id="CHEBI:57338"/>
        <dbReference type="ChEBI" id="CHEBI:78449"/>
        <dbReference type="ChEBI" id="CHEBI:78820"/>
        <dbReference type="EC" id="2.3.1.300"/>
    </reaction>
    <physiologicalReaction direction="left-to-right" evidence="12">
        <dbReference type="Rhea" id="RHEA:42269"/>
    </physiologicalReaction>
</comment>
<dbReference type="NCBIfam" id="NF006829">
    <property type="entry name" value="PRK09352.1"/>
    <property type="match status" value="1"/>
</dbReference>
<comment type="function">
    <text evidence="14">Catalyzes the condensation reaction of fatty acid synthesis by the addition to an acyl acceptor of two carbons from malonyl-ACP. Catalyzes the first condensation reaction which initiates fatty acid synthesis and may therefore play a role in governing the total rate of fatty acid production. Possesses both acetoacetyl-ACP synthase and acetyl transacylase activities. Its substrate specificity determines the biosynthesis of branched-chain and/or straight-chain of fatty acids.</text>
</comment>
<evidence type="ECO:0000256" key="1">
    <source>
        <dbReference type="ARBA" id="ARBA00005194"/>
    </source>
</evidence>
<keyword evidence="6 14" id="KW-0276">Fatty acid metabolism</keyword>
<evidence type="ECO:0000256" key="14">
    <source>
        <dbReference type="HAMAP-Rule" id="MF_01815"/>
    </source>
</evidence>
<dbReference type="EMBL" id="PGTN01000006">
    <property type="protein sequence ID" value="PJF48802.1"/>
    <property type="molecule type" value="Genomic_DNA"/>
</dbReference>
<name>A0A2M8QGC4_9CHLR</name>
<evidence type="ECO:0000256" key="9">
    <source>
        <dbReference type="ARBA" id="ARBA00023315"/>
    </source>
</evidence>
<comment type="pathway">
    <text evidence="1 14">Lipid metabolism; fatty acid biosynthesis.</text>
</comment>
<keyword evidence="8 14" id="KW-0275">Fatty acid biosynthesis</keyword>
<gene>
    <name evidence="14" type="primary">fabH</name>
    <name evidence="18" type="ORF">CUN48_01775</name>
</gene>
<dbReference type="GO" id="GO:0006633">
    <property type="term" value="P:fatty acid biosynthetic process"/>
    <property type="evidence" value="ECO:0007669"/>
    <property type="project" value="UniProtKB-UniRule"/>
</dbReference>
<evidence type="ECO:0000256" key="4">
    <source>
        <dbReference type="ARBA" id="ARBA00022516"/>
    </source>
</evidence>
<dbReference type="Pfam" id="PF08541">
    <property type="entry name" value="ACP_syn_III_C"/>
    <property type="match status" value="1"/>
</dbReference>
<dbReference type="Gene3D" id="3.40.47.10">
    <property type="match status" value="1"/>
</dbReference>
<dbReference type="HAMAP" id="MF_01815">
    <property type="entry name" value="FabH"/>
    <property type="match status" value="1"/>
</dbReference>
<dbReference type="UniPathway" id="UPA00094"/>
<evidence type="ECO:0000256" key="15">
    <source>
        <dbReference type="SAM" id="MobiDB-lite"/>
    </source>
</evidence>
<dbReference type="InterPro" id="IPR013751">
    <property type="entry name" value="ACP_syn_III_N"/>
</dbReference>
<proteinExistence type="inferred from homology"/>
<dbReference type="GO" id="GO:0004315">
    <property type="term" value="F:3-oxoacyl-[acyl-carrier-protein] synthase activity"/>
    <property type="evidence" value="ECO:0007669"/>
    <property type="project" value="InterPro"/>
</dbReference>
<dbReference type="PANTHER" id="PTHR34069:SF2">
    <property type="entry name" value="BETA-KETOACYL-[ACYL-CARRIER-PROTEIN] SYNTHASE III"/>
    <property type="match status" value="1"/>
</dbReference>
<dbReference type="InterPro" id="IPR004655">
    <property type="entry name" value="FabH"/>
</dbReference>
<comment type="domain">
    <text evidence="14">The last Arg residue of the ACP-binding site is essential for the weak association between ACP/AcpP and FabH.</text>
</comment>
<organism evidence="18 19">
    <name type="scientific">Candidatus Thermofonsia Clade 3 bacterium</name>
    <dbReference type="NCBI Taxonomy" id="2364212"/>
    <lineage>
        <taxon>Bacteria</taxon>
        <taxon>Bacillati</taxon>
        <taxon>Chloroflexota</taxon>
        <taxon>Candidatus Thermofontia</taxon>
        <taxon>Candidatus Thermofonsia Clade 3</taxon>
    </lineage>
</organism>
<keyword evidence="5 14" id="KW-0808">Transferase</keyword>
<comment type="catalytic activity">
    <reaction evidence="11">
        <text>(2S)-2-methylbutanoyl-CoA + malonyl-[ACP] + H(+) = (4S)-4-methyl-3-oxohexanoyl-[ACP] + CO2 + CoA</text>
        <dbReference type="Rhea" id="RHEA:42276"/>
        <dbReference type="Rhea" id="RHEA-COMP:9623"/>
        <dbReference type="Rhea" id="RHEA-COMP:17148"/>
        <dbReference type="ChEBI" id="CHEBI:15378"/>
        <dbReference type="ChEBI" id="CHEBI:16526"/>
        <dbReference type="ChEBI" id="CHEBI:57287"/>
        <dbReference type="ChEBI" id="CHEBI:78449"/>
        <dbReference type="ChEBI" id="CHEBI:88166"/>
        <dbReference type="ChEBI" id="CHEBI:167462"/>
        <dbReference type="EC" id="2.3.1.300"/>
    </reaction>
    <physiologicalReaction direction="left-to-right" evidence="11">
        <dbReference type="Rhea" id="RHEA:42277"/>
    </physiologicalReaction>
</comment>
<feature type="active site" evidence="14">
    <location>
        <position position="253"/>
    </location>
</feature>
<dbReference type="SUPFAM" id="SSF53901">
    <property type="entry name" value="Thiolase-like"/>
    <property type="match status" value="1"/>
</dbReference>
<keyword evidence="3 14" id="KW-0963">Cytoplasm</keyword>
<dbReference type="NCBIfam" id="TIGR00747">
    <property type="entry name" value="fabH"/>
    <property type="match status" value="1"/>
</dbReference>
<evidence type="ECO:0000313" key="19">
    <source>
        <dbReference type="Proteomes" id="UP000230790"/>
    </source>
</evidence>
<protein>
    <recommendedName>
        <fullName evidence="14">Beta-ketoacyl-[acyl-carrier-protein] synthase III</fullName>
        <shortName evidence="14">Beta-ketoacyl-ACP synthase III</shortName>
        <shortName evidence="14">KAS III</shortName>
        <ecNumber evidence="14">2.3.1.180</ecNumber>
    </recommendedName>
    <alternativeName>
        <fullName evidence="14">3-oxoacyl-[acyl-carrier-protein] synthase 3</fullName>
    </alternativeName>
    <alternativeName>
        <fullName evidence="14">3-oxoacyl-[acyl-carrier-protein] synthase III</fullName>
    </alternativeName>
</protein>
<dbReference type="PANTHER" id="PTHR34069">
    <property type="entry name" value="3-OXOACYL-[ACYL-CARRIER-PROTEIN] SYNTHASE 3"/>
    <property type="match status" value="1"/>
</dbReference>
<dbReference type="InterPro" id="IPR013747">
    <property type="entry name" value="ACP_syn_III_C"/>
</dbReference>
<dbReference type="GO" id="GO:0005737">
    <property type="term" value="C:cytoplasm"/>
    <property type="evidence" value="ECO:0007669"/>
    <property type="project" value="UniProtKB-SubCell"/>
</dbReference>
<feature type="compositionally biased region" description="Polar residues" evidence="15">
    <location>
        <begin position="406"/>
        <end position="426"/>
    </location>
</feature>
<evidence type="ECO:0000256" key="6">
    <source>
        <dbReference type="ARBA" id="ARBA00022832"/>
    </source>
</evidence>
<keyword evidence="9 14" id="KW-0012">Acyltransferase</keyword>
<feature type="region of interest" description="ACP-binding" evidence="14">
    <location>
        <begin position="254"/>
        <end position="258"/>
    </location>
</feature>
<dbReference type="GO" id="GO:0033818">
    <property type="term" value="F:beta-ketoacyl-acyl-carrier-protein synthase III activity"/>
    <property type="evidence" value="ECO:0007669"/>
    <property type="project" value="UniProtKB-UniRule"/>
</dbReference>
<comment type="catalytic activity">
    <reaction evidence="10">
        <text>malonyl-[ACP] + acetyl-CoA + H(+) = 3-oxobutanoyl-[ACP] + CO2 + CoA</text>
        <dbReference type="Rhea" id="RHEA:12080"/>
        <dbReference type="Rhea" id="RHEA-COMP:9623"/>
        <dbReference type="Rhea" id="RHEA-COMP:9625"/>
        <dbReference type="ChEBI" id="CHEBI:15378"/>
        <dbReference type="ChEBI" id="CHEBI:16526"/>
        <dbReference type="ChEBI" id="CHEBI:57287"/>
        <dbReference type="ChEBI" id="CHEBI:57288"/>
        <dbReference type="ChEBI" id="CHEBI:78449"/>
        <dbReference type="ChEBI" id="CHEBI:78450"/>
        <dbReference type="EC" id="2.3.1.180"/>
    </reaction>
    <physiologicalReaction direction="left-to-right" evidence="10">
        <dbReference type="Rhea" id="RHEA:12081"/>
    </physiologicalReaction>
</comment>
<evidence type="ECO:0000259" key="17">
    <source>
        <dbReference type="Pfam" id="PF08545"/>
    </source>
</evidence>
<evidence type="ECO:0000313" key="18">
    <source>
        <dbReference type="EMBL" id="PJF48802.1"/>
    </source>
</evidence>
<accession>A0A2M8QGC4</accession>
<evidence type="ECO:0000256" key="13">
    <source>
        <dbReference type="ARBA" id="ARBA00052985"/>
    </source>
</evidence>
<feature type="active site" evidence="14">
    <location>
        <position position="113"/>
    </location>
</feature>
<evidence type="ECO:0000259" key="16">
    <source>
        <dbReference type="Pfam" id="PF08541"/>
    </source>
</evidence>